<evidence type="ECO:0000313" key="2">
    <source>
        <dbReference type="Proteomes" id="UP000255515"/>
    </source>
</evidence>
<accession>A0A380ZV22</accession>
<sequence>MMNFNELKDLLDAKVEQYNTPDFILNDPIQIPHRFSAVQDIEISAFLTATITWGNRKSIIKSADKMMQLLGDAPFDFVQNHTAKDLDFIEKQTVHRTFKGEDLVFFIHRLRLLYQEQPSLEHFFLPLEHEINMKEALHRFRQKFLGENPHRAFKHVSSTYANAPAKRLMMMLRWLVRRDHKGVDLGIWKKIPTEILSLPLDVHVGNLARTYGLLTRKQNDWKAVEELDYILRKMDAVDPAKYDFALFGMGINEK</sequence>
<organism evidence="1 2">
    <name type="scientific">Bergeyella zoohelcum</name>
    <dbReference type="NCBI Taxonomy" id="1015"/>
    <lineage>
        <taxon>Bacteria</taxon>
        <taxon>Pseudomonadati</taxon>
        <taxon>Bacteroidota</taxon>
        <taxon>Flavobacteriia</taxon>
        <taxon>Flavobacteriales</taxon>
        <taxon>Weeksellaceae</taxon>
        <taxon>Bergeyella</taxon>
    </lineage>
</organism>
<dbReference type="InterPro" id="IPR014127">
    <property type="entry name" value="CHP02757"/>
</dbReference>
<evidence type="ECO:0000313" key="1">
    <source>
        <dbReference type="EMBL" id="SUV52606.1"/>
    </source>
</evidence>
<reference evidence="1 2" key="1">
    <citation type="submission" date="2018-06" db="EMBL/GenBank/DDBJ databases">
        <authorList>
            <consortium name="Pathogen Informatics"/>
            <person name="Doyle S."/>
        </authorList>
    </citation>
    <scope>NUCLEOTIDE SEQUENCE [LARGE SCALE GENOMIC DNA]</scope>
    <source>
        <strain evidence="1 2">NCTC11661</strain>
    </source>
</reference>
<dbReference type="EMBL" id="UFTJ01000003">
    <property type="protein sequence ID" value="SUV52606.1"/>
    <property type="molecule type" value="Genomic_DNA"/>
</dbReference>
<proteinExistence type="predicted"/>
<name>A0A380ZV22_9FLAO</name>
<dbReference type="RefSeq" id="WP_002688336.1">
    <property type="nucleotide sequence ID" value="NZ_UFTJ01000003.1"/>
</dbReference>
<dbReference type="Pfam" id="PF09674">
    <property type="entry name" value="DUF2400"/>
    <property type="match status" value="1"/>
</dbReference>
<dbReference type="Proteomes" id="UP000255515">
    <property type="component" value="Unassembled WGS sequence"/>
</dbReference>
<gene>
    <name evidence="1" type="ORF">NCTC11661_01746</name>
</gene>
<dbReference type="NCBIfam" id="TIGR02757">
    <property type="entry name" value="TIGR02757 family protein"/>
    <property type="match status" value="1"/>
</dbReference>
<dbReference type="AlphaFoldDB" id="A0A380ZV22"/>
<protein>
    <submittedName>
        <fullName evidence="1">Protein of uncharacterized function (DUF2400)</fullName>
    </submittedName>
</protein>